<keyword evidence="6" id="KW-1278">Translocase</keyword>
<keyword evidence="1" id="KW-0813">Transport</keyword>
<dbReference type="InterPro" id="IPR011303">
    <property type="entry name" value="RnfD_bac"/>
</dbReference>
<keyword evidence="5 10" id="KW-0812">Transmembrane</keyword>
<dbReference type="GO" id="GO:0022900">
    <property type="term" value="P:electron transport chain"/>
    <property type="evidence" value="ECO:0007669"/>
    <property type="project" value="InterPro"/>
</dbReference>
<dbReference type="NCBIfam" id="NF002011">
    <property type="entry name" value="PRK00816.1"/>
    <property type="match status" value="1"/>
</dbReference>
<feature type="transmembrane region" description="Helical" evidence="10">
    <location>
        <begin position="232"/>
        <end position="249"/>
    </location>
</feature>
<evidence type="ECO:0000313" key="11">
    <source>
        <dbReference type="EMBL" id="PJE80242.1"/>
    </source>
</evidence>
<dbReference type="HAMAP" id="MF_00462">
    <property type="entry name" value="RsxD_RnfD"/>
    <property type="match status" value="1"/>
</dbReference>
<sequence length="350" mass="37928">MTLVRQTSPHTLSNNHSATVMRLVLLAALPGVIAQTLCFGWGTVINILWCSTVALCSEALLLGLRRRPVAFYLYDGSALVTALLLAVALPPLVPWWLSALGTVFAIVVGKHLYGGLGQNIFNPAMLGYVLLLISFPVEMTRWAAPYGIAGQETVDSFMQAFSIIFGHVDNIDAFSMATVLDIVRENKTLDMPSLWQANPAFEGVAGKGWFWVNISYLVGGLFLLVRRVFSWHGPVAMLSIILLMSFLFWQGGESGTPGSPLLHLFSGATMLGAFFIITDPVSGATSNRGRLLFGGGVGLLVYIIRAWGGYPDGVAFATLLMNMAAPAIDYYTQPRTYGHKRPNKGLPKAD</sequence>
<reference evidence="11" key="1">
    <citation type="journal article" date="2017" name="Appl. Environ. Microbiol.">
        <title>Molecular characterization of an Endozoicomonas-like organism causing infection in king scallop Pecten maximus L.</title>
        <authorList>
            <person name="Cano I."/>
            <person name="van Aerle R."/>
            <person name="Ross S."/>
            <person name="Verner-Jeffreys D.W."/>
            <person name="Paley R.K."/>
            <person name="Rimmer G."/>
            <person name="Ryder D."/>
            <person name="Hooper P."/>
            <person name="Stone D."/>
            <person name="Feist S.W."/>
        </authorList>
    </citation>
    <scope>NUCLEOTIDE SEQUENCE</scope>
</reference>
<feature type="transmembrane region" description="Helical" evidence="10">
    <location>
        <begin position="290"/>
        <end position="308"/>
    </location>
</feature>
<accession>A0A2H9TAI4</accession>
<feature type="transmembrane region" description="Helical" evidence="10">
    <location>
        <begin position="208"/>
        <end position="225"/>
    </location>
</feature>
<organism evidence="11">
    <name type="scientific">invertebrate metagenome</name>
    <dbReference type="NCBI Taxonomy" id="1711999"/>
    <lineage>
        <taxon>unclassified sequences</taxon>
        <taxon>metagenomes</taxon>
        <taxon>organismal metagenomes</taxon>
    </lineage>
</organism>
<dbReference type="NCBIfam" id="TIGR01946">
    <property type="entry name" value="rnfD"/>
    <property type="match status" value="1"/>
</dbReference>
<evidence type="ECO:0000256" key="2">
    <source>
        <dbReference type="ARBA" id="ARBA00022553"/>
    </source>
</evidence>
<dbReference type="GO" id="GO:0055085">
    <property type="term" value="P:transmembrane transport"/>
    <property type="evidence" value="ECO:0007669"/>
    <property type="project" value="InterPro"/>
</dbReference>
<evidence type="ECO:0000256" key="3">
    <source>
        <dbReference type="ARBA" id="ARBA00022630"/>
    </source>
</evidence>
<evidence type="ECO:0000256" key="1">
    <source>
        <dbReference type="ARBA" id="ARBA00022448"/>
    </source>
</evidence>
<keyword evidence="9 10" id="KW-0472">Membrane</keyword>
<dbReference type="PANTHER" id="PTHR30578">
    <property type="entry name" value="ELECTRON TRANSPORT COMPLEX PROTEIN RNFD"/>
    <property type="match status" value="1"/>
</dbReference>
<keyword evidence="7" id="KW-0249">Electron transport</keyword>
<dbReference type="AlphaFoldDB" id="A0A2H9TAI4"/>
<gene>
    <name evidence="11" type="primary">rsxD</name>
    <name evidence="11" type="ORF">CI610_00769</name>
</gene>
<dbReference type="EMBL" id="NSIT01000025">
    <property type="protein sequence ID" value="PJE80242.1"/>
    <property type="molecule type" value="Genomic_DNA"/>
</dbReference>
<feature type="transmembrane region" description="Helical" evidence="10">
    <location>
        <begin position="71"/>
        <end position="89"/>
    </location>
</feature>
<evidence type="ECO:0000256" key="6">
    <source>
        <dbReference type="ARBA" id="ARBA00022967"/>
    </source>
</evidence>
<name>A0A2H9TAI4_9ZZZZ</name>
<evidence type="ECO:0000256" key="5">
    <source>
        <dbReference type="ARBA" id="ARBA00022692"/>
    </source>
</evidence>
<evidence type="ECO:0000256" key="10">
    <source>
        <dbReference type="SAM" id="Phobius"/>
    </source>
</evidence>
<evidence type="ECO:0000256" key="4">
    <source>
        <dbReference type="ARBA" id="ARBA00022643"/>
    </source>
</evidence>
<keyword evidence="4" id="KW-0288">FMN</keyword>
<evidence type="ECO:0000256" key="9">
    <source>
        <dbReference type="ARBA" id="ARBA00023136"/>
    </source>
</evidence>
<dbReference type="Pfam" id="PF03116">
    <property type="entry name" value="NQR2_RnfD_RnfE"/>
    <property type="match status" value="1"/>
</dbReference>
<comment type="caution">
    <text evidence="11">The sequence shown here is derived from an EMBL/GenBank/DDBJ whole genome shotgun (WGS) entry which is preliminary data.</text>
</comment>
<evidence type="ECO:0000256" key="8">
    <source>
        <dbReference type="ARBA" id="ARBA00022989"/>
    </source>
</evidence>
<feature type="transmembrane region" description="Helical" evidence="10">
    <location>
        <begin position="261"/>
        <end position="278"/>
    </location>
</feature>
<dbReference type="GO" id="GO:0005886">
    <property type="term" value="C:plasma membrane"/>
    <property type="evidence" value="ECO:0007669"/>
    <property type="project" value="TreeGrafter"/>
</dbReference>
<dbReference type="PANTHER" id="PTHR30578:SF0">
    <property type="entry name" value="ION-TRANSLOCATING OXIDOREDUCTASE COMPLEX SUBUNIT D"/>
    <property type="match status" value="1"/>
</dbReference>
<proteinExistence type="inferred from homology"/>
<keyword evidence="3" id="KW-0285">Flavoprotein</keyword>
<feature type="transmembrane region" description="Helical" evidence="10">
    <location>
        <begin position="120"/>
        <end position="137"/>
    </location>
</feature>
<keyword evidence="8 10" id="KW-1133">Transmembrane helix</keyword>
<dbReference type="InterPro" id="IPR004338">
    <property type="entry name" value="NqrB/RnfD"/>
</dbReference>
<protein>
    <submittedName>
        <fullName evidence="11">Electron transport complex subunit RsxD</fullName>
    </submittedName>
</protein>
<evidence type="ECO:0000256" key="7">
    <source>
        <dbReference type="ARBA" id="ARBA00022982"/>
    </source>
</evidence>
<keyword evidence="2" id="KW-0597">Phosphoprotein</keyword>